<gene>
    <name evidence="1" type="ORF">HPB49_025100</name>
</gene>
<keyword evidence="2" id="KW-1185">Reference proteome</keyword>
<sequence>MKRWSRERSGISSVEKGVKATERTKQQRRARLARCGYAPICGFVIIIAVLSVASIANNASRSRDPLTWMAAAARSDVPASRSQVEQPDNLVNLDSALDDDEFSGSSTADILQSSPPPPYYRIQDPPNIRCKRCRSLGTSRDPPAFWKLVGVSAMTVGAIALCFFFVAWYRTDAAATTEAAGRAPQARSGREGGGSGNWGAQSWRYRSPSPGGDCAGCVEGSRCRRHDDGSLACTKTCLAEEWPCRSGLCVSKHSRCDGLADCDDLSDETGCPCDEDVNFRCGLNTSCLPLDRRCDGRADCWDIADEVHCPVEECPPGDPKPYHCHSWHCIPSELVCDGQDDCDDGSDEGGCPVDVASQE</sequence>
<evidence type="ECO:0000313" key="2">
    <source>
        <dbReference type="Proteomes" id="UP000821865"/>
    </source>
</evidence>
<organism evidence="1 2">
    <name type="scientific">Dermacentor silvarum</name>
    <name type="common">Tick</name>
    <dbReference type="NCBI Taxonomy" id="543639"/>
    <lineage>
        <taxon>Eukaryota</taxon>
        <taxon>Metazoa</taxon>
        <taxon>Ecdysozoa</taxon>
        <taxon>Arthropoda</taxon>
        <taxon>Chelicerata</taxon>
        <taxon>Arachnida</taxon>
        <taxon>Acari</taxon>
        <taxon>Parasitiformes</taxon>
        <taxon>Ixodida</taxon>
        <taxon>Ixodoidea</taxon>
        <taxon>Ixodidae</taxon>
        <taxon>Rhipicephalinae</taxon>
        <taxon>Dermacentor</taxon>
    </lineage>
</organism>
<dbReference type="EMBL" id="CM023478">
    <property type="protein sequence ID" value="KAH7934359.1"/>
    <property type="molecule type" value="Genomic_DNA"/>
</dbReference>
<dbReference type="Proteomes" id="UP000821865">
    <property type="component" value="Chromosome 9"/>
</dbReference>
<proteinExistence type="predicted"/>
<reference evidence="1" key="1">
    <citation type="submission" date="2020-05" db="EMBL/GenBank/DDBJ databases">
        <title>Large-scale comparative analyses of tick genomes elucidate their genetic diversity and vector capacities.</title>
        <authorList>
            <person name="Jia N."/>
            <person name="Wang J."/>
            <person name="Shi W."/>
            <person name="Du L."/>
            <person name="Sun Y."/>
            <person name="Zhan W."/>
            <person name="Jiang J."/>
            <person name="Wang Q."/>
            <person name="Zhang B."/>
            <person name="Ji P."/>
            <person name="Sakyi L.B."/>
            <person name="Cui X."/>
            <person name="Yuan T."/>
            <person name="Jiang B."/>
            <person name="Yang W."/>
            <person name="Lam T.T.-Y."/>
            <person name="Chang Q."/>
            <person name="Ding S."/>
            <person name="Wang X."/>
            <person name="Zhu J."/>
            <person name="Ruan X."/>
            <person name="Zhao L."/>
            <person name="Wei J."/>
            <person name="Que T."/>
            <person name="Du C."/>
            <person name="Cheng J."/>
            <person name="Dai P."/>
            <person name="Han X."/>
            <person name="Huang E."/>
            <person name="Gao Y."/>
            <person name="Liu J."/>
            <person name="Shao H."/>
            <person name="Ye R."/>
            <person name="Li L."/>
            <person name="Wei W."/>
            <person name="Wang X."/>
            <person name="Wang C."/>
            <person name="Yang T."/>
            <person name="Huo Q."/>
            <person name="Li W."/>
            <person name="Guo W."/>
            <person name="Chen H."/>
            <person name="Zhou L."/>
            <person name="Ni X."/>
            <person name="Tian J."/>
            <person name="Zhou Y."/>
            <person name="Sheng Y."/>
            <person name="Liu T."/>
            <person name="Pan Y."/>
            <person name="Xia L."/>
            <person name="Li J."/>
            <person name="Zhao F."/>
            <person name="Cao W."/>
        </authorList>
    </citation>
    <scope>NUCLEOTIDE SEQUENCE</scope>
    <source>
        <strain evidence="1">Dsil-2018</strain>
    </source>
</reference>
<accession>A0ACB8C6B2</accession>
<evidence type="ECO:0000313" key="1">
    <source>
        <dbReference type="EMBL" id="KAH7934359.1"/>
    </source>
</evidence>
<name>A0ACB8C6B2_DERSI</name>
<protein>
    <submittedName>
        <fullName evidence="1">Uncharacterized protein</fullName>
    </submittedName>
</protein>
<comment type="caution">
    <text evidence="1">The sequence shown here is derived from an EMBL/GenBank/DDBJ whole genome shotgun (WGS) entry which is preliminary data.</text>
</comment>